<sequence>MSTADETIATNWSTALQSLTPAELDQVNRYLIRRSHAARHRIFNQGEPAQSFYVIVSGRVRIIHTTESGAEFTTGIWADDYIIGLVSAYLGVRRSLTAESLDPVELLMLPQSALHTLLDTIPQFARNITRILAAQAYDSMRRSGLVVLQPAAINLRRIMARLAMQDDASPDGHAREIRGLTQEDLASMVGVSRTWLNQTLASFERSGLIRRHRNGITITDIRTFAAPPGDDLTSG</sequence>
<dbReference type="PANTHER" id="PTHR24567">
    <property type="entry name" value="CRP FAMILY TRANSCRIPTIONAL REGULATORY PROTEIN"/>
    <property type="match status" value="1"/>
</dbReference>
<dbReference type="SMART" id="SM00100">
    <property type="entry name" value="cNMP"/>
    <property type="match status" value="1"/>
</dbReference>
<keyword evidence="3" id="KW-0804">Transcription</keyword>
<accession>A0ABU1D4Z9</accession>
<feature type="domain" description="HTH crp-type" evidence="6">
    <location>
        <begin position="149"/>
        <end position="222"/>
    </location>
</feature>
<dbReference type="Pfam" id="PF00027">
    <property type="entry name" value="cNMP_binding"/>
    <property type="match status" value="1"/>
</dbReference>
<feature type="domain" description="HTH cro/C1-type" evidence="5">
    <location>
        <begin position="174"/>
        <end position="194"/>
    </location>
</feature>
<dbReference type="InterPro" id="IPR014710">
    <property type="entry name" value="RmlC-like_jellyroll"/>
</dbReference>
<reference evidence="7 8" key="1">
    <citation type="submission" date="2023-08" db="EMBL/GenBank/DDBJ databases">
        <title>Alcaligenaceae gen. nov., a novel taxon isolated from the sludge of Yixing Pesticide Factory.</title>
        <authorList>
            <person name="Ruan L."/>
        </authorList>
    </citation>
    <scope>NUCLEOTIDE SEQUENCE [LARGE SCALE GENOMIC DNA]</scope>
    <source>
        <strain evidence="7 8">LG-2</strain>
    </source>
</reference>
<dbReference type="PROSITE" id="PS50042">
    <property type="entry name" value="CNMP_BINDING_3"/>
    <property type="match status" value="1"/>
</dbReference>
<dbReference type="Pfam" id="PF13545">
    <property type="entry name" value="HTH_Crp_2"/>
    <property type="match status" value="1"/>
</dbReference>
<keyword evidence="2" id="KW-0238">DNA-binding</keyword>
<evidence type="ECO:0000256" key="1">
    <source>
        <dbReference type="ARBA" id="ARBA00023015"/>
    </source>
</evidence>
<dbReference type="CDD" id="cd00093">
    <property type="entry name" value="HTH_XRE"/>
    <property type="match status" value="1"/>
</dbReference>
<dbReference type="SUPFAM" id="SSF46785">
    <property type="entry name" value="Winged helix' DNA-binding domain"/>
    <property type="match status" value="1"/>
</dbReference>
<dbReference type="PROSITE" id="PS51063">
    <property type="entry name" value="HTH_CRP_2"/>
    <property type="match status" value="1"/>
</dbReference>
<organism evidence="7 8">
    <name type="scientific">Yanghanlia caeni</name>
    <dbReference type="NCBI Taxonomy" id="3064283"/>
    <lineage>
        <taxon>Bacteria</taxon>
        <taxon>Pseudomonadati</taxon>
        <taxon>Pseudomonadota</taxon>
        <taxon>Betaproteobacteria</taxon>
        <taxon>Burkholderiales</taxon>
        <taxon>Alcaligenaceae</taxon>
        <taxon>Yanghanlia</taxon>
    </lineage>
</organism>
<dbReference type="SUPFAM" id="SSF51206">
    <property type="entry name" value="cAMP-binding domain-like"/>
    <property type="match status" value="1"/>
</dbReference>
<dbReference type="Gene3D" id="1.10.10.10">
    <property type="entry name" value="Winged helix-like DNA-binding domain superfamily/Winged helix DNA-binding domain"/>
    <property type="match status" value="1"/>
</dbReference>
<comment type="caution">
    <text evidence="7">The sequence shown here is derived from an EMBL/GenBank/DDBJ whole genome shotgun (WGS) entry which is preliminary data.</text>
</comment>
<keyword evidence="8" id="KW-1185">Reference proteome</keyword>
<keyword evidence="1" id="KW-0805">Transcription regulation</keyword>
<evidence type="ECO:0000256" key="2">
    <source>
        <dbReference type="ARBA" id="ARBA00023125"/>
    </source>
</evidence>
<name>A0ABU1D4Z9_9BURK</name>
<dbReference type="InterPro" id="IPR001387">
    <property type="entry name" value="Cro/C1-type_HTH"/>
</dbReference>
<evidence type="ECO:0000256" key="3">
    <source>
        <dbReference type="ARBA" id="ARBA00023163"/>
    </source>
</evidence>
<dbReference type="PANTHER" id="PTHR24567:SF74">
    <property type="entry name" value="HTH-TYPE TRANSCRIPTIONAL REGULATOR ARCR"/>
    <property type="match status" value="1"/>
</dbReference>
<proteinExistence type="predicted"/>
<protein>
    <submittedName>
        <fullName evidence="7">Crp/Fnr family transcriptional regulator</fullName>
    </submittedName>
</protein>
<dbReference type="InterPro" id="IPR018490">
    <property type="entry name" value="cNMP-bd_dom_sf"/>
</dbReference>
<dbReference type="CDD" id="cd00038">
    <property type="entry name" value="CAP_ED"/>
    <property type="match status" value="1"/>
</dbReference>
<dbReference type="Proteomes" id="UP001232156">
    <property type="component" value="Unassembled WGS sequence"/>
</dbReference>
<dbReference type="InterPro" id="IPR036388">
    <property type="entry name" value="WH-like_DNA-bd_sf"/>
</dbReference>
<dbReference type="EMBL" id="JAUZQE010000008">
    <property type="protein sequence ID" value="MDR4125347.1"/>
    <property type="molecule type" value="Genomic_DNA"/>
</dbReference>
<dbReference type="SMART" id="SM00419">
    <property type="entry name" value="HTH_CRP"/>
    <property type="match status" value="1"/>
</dbReference>
<evidence type="ECO:0000313" key="8">
    <source>
        <dbReference type="Proteomes" id="UP001232156"/>
    </source>
</evidence>
<evidence type="ECO:0000259" key="5">
    <source>
        <dbReference type="PROSITE" id="PS50943"/>
    </source>
</evidence>
<gene>
    <name evidence="7" type="ORF">Q8947_05025</name>
</gene>
<evidence type="ECO:0000259" key="6">
    <source>
        <dbReference type="PROSITE" id="PS51063"/>
    </source>
</evidence>
<dbReference type="Gene3D" id="2.60.120.10">
    <property type="entry name" value="Jelly Rolls"/>
    <property type="match status" value="1"/>
</dbReference>
<evidence type="ECO:0000259" key="4">
    <source>
        <dbReference type="PROSITE" id="PS50042"/>
    </source>
</evidence>
<dbReference type="RefSeq" id="WP_347286608.1">
    <property type="nucleotide sequence ID" value="NZ_JAUZQE010000008.1"/>
</dbReference>
<dbReference type="InterPro" id="IPR012318">
    <property type="entry name" value="HTH_CRP"/>
</dbReference>
<dbReference type="InterPro" id="IPR000595">
    <property type="entry name" value="cNMP-bd_dom"/>
</dbReference>
<dbReference type="InterPro" id="IPR036390">
    <property type="entry name" value="WH_DNA-bd_sf"/>
</dbReference>
<feature type="domain" description="Cyclic nucleotide-binding" evidence="4">
    <location>
        <begin position="15"/>
        <end position="118"/>
    </location>
</feature>
<dbReference type="PROSITE" id="PS50943">
    <property type="entry name" value="HTH_CROC1"/>
    <property type="match status" value="1"/>
</dbReference>
<evidence type="ECO:0000313" key="7">
    <source>
        <dbReference type="EMBL" id="MDR4125347.1"/>
    </source>
</evidence>
<dbReference type="InterPro" id="IPR050397">
    <property type="entry name" value="Env_Response_Regulators"/>
</dbReference>